<organism evidence="2 3">
    <name type="scientific">Fischerella major NIES-592</name>
    <dbReference type="NCBI Taxonomy" id="210994"/>
    <lineage>
        <taxon>Bacteria</taxon>
        <taxon>Bacillati</taxon>
        <taxon>Cyanobacteriota</taxon>
        <taxon>Cyanophyceae</taxon>
        <taxon>Nostocales</taxon>
        <taxon>Hapalosiphonaceae</taxon>
        <taxon>Fischerella</taxon>
    </lineage>
</organism>
<dbReference type="AlphaFoldDB" id="A0A1U7GXA2"/>
<keyword evidence="1" id="KW-0812">Transmembrane</keyword>
<keyword evidence="1" id="KW-1133">Transmembrane helix</keyword>
<keyword evidence="1" id="KW-0472">Membrane</keyword>
<evidence type="ECO:0000256" key="1">
    <source>
        <dbReference type="SAM" id="Phobius"/>
    </source>
</evidence>
<dbReference type="EMBL" id="MRCA01000008">
    <property type="protein sequence ID" value="OKH12974.1"/>
    <property type="molecule type" value="Genomic_DNA"/>
</dbReference>
<proteinExistence type="predicted"/>
<feature type="transmembrane region" description="Helical" evidence="1">
    <location>
        <begin position="23"/>
        <end position="46"/>
    </location>
</feature>
<sequence length="100" mass="11724">MFSLDQKKSSKQSFQSPANKVSWYYRNIVFVSVFFAVISTCIYGIYSLKFTLITSNLSRSSQSFHPTSIPWLTNKADCEHNLSRVWREGHCWDYEHDPSF</sequence>
<accession>A0A1U7GXA2</accession>
<comment type="caution">
    <text evidence="2">The sequence shown here is derived from an EMBL/GenBank/DDBJ whole genome shotgun (WGS) entry which is preliminary data.</text>
</comment>
<protein>
    <submittedName>
        <fullName evidence="2">Uncharacterized protein</fullName>
    </submittedName>
</protein>
<name>A0A1U7GXA2_9CYAN</name>
<evidence type="ECO:0000313" key="2">
    <source>
        <dbReference type="EMBL" id="OKH12974.1"/>
    </source>
</evidence>
<gene>
    <name evidence="2" type="ORF">NIES592_15170</name>
</gene>
<dbReference type="OrthoDB" id="530643at2"/>
<evidence type="ECO:0000313" key="3">
    <source>
        <dbReference type="Proteomes" id="UP000186391"/>
    </source>
</evidence>
<dbReference type="Proteomes" id="UP000186391">
    <property type="component" value="Unassembled WGS sequence"/>
</dbReference>
<keyword evidence="3" id="KW-1185">Reference proteome</keyword>
<reference evidence="2 3" key="1">
    <citation type="submission" date="2016-11" db="EMBL/GenBank/DDBJ databases">
        <title>Draft Genome Sequences of Nine Cyanobacterial Strains from Diverse Habitats.</title>
        <authorList>
            <person name="Zhu T."/>
            <person name="Hou S."/>
            <person name="Lu X."/>
            <person name="Hess W.R."/>
        </authorList>
    </citation>
    <scope>NUCLEOTIDE SEQUENCE [LARGE SCALE GENOMIC DNA]</scope>
    <source>
        <strain evidence="2 3">NIES-592</strain>
    </source>
</reference>